<keyword evidence="5" id="KW-0808">Transferase</keyword>
<dbReference type="EMBL" id="JACHGJ010000002">
    <property type="protein sequence ID" value="MBB6479967.1"/>
    <property type="molecule type" value="Genomic_DNA"/>
</dbReference>
<evidence type="ECO:0000259" key="12">
    <source>
        <dbReference type="Pfam" id="PF09084"/>
    </source>
</evidence>
<dbReference type="InterPro" id="IPR015168">
    <property type="entry name" value="SsuA/THI5"/>
</dbReference>
<dbReference type="Proteomes" id="UP000587760">
    <property type="component" value="Unassembled WGS sequence"/>
</dbReference>
<dbReference type="Gene3D" id="3.40.190.10">
    <property type="entry name" value="Periplasmic binding protein-like II"/>
    <property type="match status" value="2"/>
</dbReference>
<evidence type="ECO:0000256" key="7">
    <source>
        <dbReference type="ARBA" id="ARBA00022898"/>
    </source>
</evidence>
<evidence type="ECO:0000256" key="5">
    <source>
        <dbReference type="ARBA" id="ARBA00022679"/>
    </source>
</evidence>
<dbReference type="GO" id="GO:0016740">
    <property type="term" value="F:transferase activity"/>
    <property type="evidence" value="ECO:0007669"/>
    <property type="project" value="UniProtKB-KW"/>
</dbReference>
<dbReference type="InterPro" id="IPR027939">
    <property type="entry name" value="NMT1/THI5"/>
</dbReference>
<dbReference type="PANTHER" id="PTHR31528:SF1">
    <property type="entry name" value="4-AMINO-5-HYDROXYMETHYL-2-METHYLPYRIMIDINE PHOSPHATE SYNTHASE THI11-RELATED"/>
    <property type="match status" value="1"/>
</dbReference>
<evidence type="ECO:0000313" key="14">
    <source>
        <dbReference type="Proteomes" id="UP000587760"/>
    </source>
</evidence>
<proteinExistence type="inferred from homology"/>
<accession>A0A841R9Q8</accession>
<name>A0A841R9Q8_9SPIO</name>
<keyword evidence="6" id="KW-0479">Metal-binding</keyword>
<comment type="subunit">
    <text evidence="4">Homodimer.</text>
</comment>
<evidence type="ECO:0000256" key="8">
    <source>
        <dbReference type="ARBA" id="ARBA00022977"/>
    </source>
</evidence>
<dbReference type="Pfam" id="PF09084">
    <property type="entry name" value="NMT1"/>
    <property type="match status" value="1"/>
</dbReference>
<comment type="function">
    <text evidence="1">Responsible for the formation of the pyrimidine heterocycle in the thiamine biosynthesis pathway. Catalyzes the formation of hydroxymethylpyrimidine phosphate (HMP-P) from histidine and pyridoxal phosphate (PLP). The protein uses PLP and the active site histidine to form HMP-P, generating an inactive enzyme. The enzyme can only undergo a single turnover, which suggests it is a suicide enzyme.</text>
</comment>
<evidence type="ECO:0000256" key="2">
    <source>
        <dbReference type="ARBA" id="ARBA00004948"/>
    </source>
</evidence>
<sequence length="334" mass="37904">MKKISGLLLVLILLVCFVVFFLIFLNQKSIGRSAEPVVRDVTLRLQWTTQTQFAGYYVALKKGFYNEAGLRVSIEPGGYGQNPNQTVAAGLEEFGTKWPADLVASQDESLVSLANIVKDNGLNLISRKEKGIVSVEDFRGKKVAIWFIGNEYQLFALLDLYGISREEVDIISQKWDMSQFLNDEVDVAAVMTYNELLTLRSDGFDESNLDIMSFAEQGIGFPGHNIFTTREYLNGNPDICKSFVDASIRGWEYAISHPEEATDIVMSYDQEGVLNRDHQLRQMLGIIDLIHPDEYEIGLHLDRDYNLIGELYRKYGIIDQDFSISDSYTNKFIK</sequence>
<evidence type="ECO:0000256" key="10">
    <source>
        <dbReference type="ARBA" id="ARBA00033171"/>
    </source>
</evidence>
<dbReference type="RefSeq" id="WP_184745677.1">
    <property type="nucleotide sequence ID" value="NZ_JACHGJ010000002.1"/>
</dbReference>
<dbReference type="GO" id="GO:0046872">
    <property type="term" value="F:metal ion binding"/>
    <property type="evidence" value="ECO:0007669"/>
    <property type="project" value="UniProtKB-KW"/>
</dbReference>
<evidence type="ECO:0000256" key="1">
    <source>
        <dbReference type="ARBA" id="ARBA00003469"/>
    </source>
</evidence>
<reference evidence="13 14" key="1">
    <citation type="submission" date="2020-08" db="EMBL/GenBank/DDBJ databases">
        <title>Genomic Encyclopedia of Type Strains, Phase IV (KMG-IV): sequencing the most valuable type-strain genomes for metagenomic binning, comparative biology and taxonomic classification.</title>
        <authorList>
            <person name="Goeker M."/>
        </authorList>
    </citation>
    <scope>NUCLEOTIDE SEQUENCE [LARGE SCALE GENOMIC DNA]</scope>
    <source>
        <strain evidence="13 14">DSM 2461</strain>
    </source>
</reference>
<dbReference type="AlphaFoldDB" id="A0A841R9Q8"/>
<feature type="domain" description="SsuA/THI5-like" evidence="12">
    <location>
        <begin position="50"/>
        <end position="261"/>
    </location>
</feature>
<keyword evidence="14" id="KW-1185">Reference proteome</keyword>
<evidence type="ECO:0000313" key="13">
    <source>
        <dbReference type="EMBL" id="MBB6479967.1"/>
    </source>
</evidence>
<comment type="similarity">
    <text evidence="3">Belongs to the NMT1/THI5 family.</text>
</comment>
<organism evidence="13 14">
    <name type="scientific">Spirochaeta isovalerica</name>
    <dbReference type="NCBI Taxonomy" id="150"/>
    <lineage>
        <taxon>Bacteria</taxon>
        <taxon>Pseudomonadati</taxon>
        <taxon>Spirochaetota</taxon>
        <taxon>Spirochaetia</taxon>
        <taxon>Spirochaetales</taxon>
        <taxon>Spirochaetaceae</taxon>
        <taxon>Spirochaeta</taxon>
    </lineage>
</organism>
<dbReference type="PANTHER" id="PTHR31528">
    <property type="entry name" value="4-AMINO-5-HYDROXYMETHYL-2-METHYLPYRIMIDINE PHOSPHATE SYNTHASE THI11-RELATED"/>
    <property type="match status" value="1"/>
</dbReference>
<keyword evidence="7" id="KW-0663">Pyridoxal phosphate</keyword>
<evidence type="ECO:0000256" key="4">
    <source>
        <dbReference type="ARBA" id="ARBA00011738"/>
    </source>
</evidence>
<keyword evidence="8" id="KW-0784">Thiamine biosynthesis</keyword>
<evidence type="ECO:0000256" key="11">
    <source>
        <dbReference type="ARBA" id="ARBA00048179"/>
    </source>
</evidence>
<comment type="catalytic activity">
    <reaction evidence="11">
        <text>N(6)-(pyridoxal phosphate)-L-lysyl-[4-amino-5-hydroxymethyl-2-methylpyrimidine phosphate synthase] + L-histidyl-[4-amino-5-hydroxymethyl-2-methylpyrimidine phosphate synthase] + 2 Fe(3+) + 4 H2O = L-lysyl-[4-amino-5-hydroxymethyl-2-methylpyrimidine phosphate synthase] + (2S)-2-amino-5-hydroxy-4-oxopentanoyl-[4-amino-5-hydroxymethyl-2-methylpyrimidine phosphate synthase] + 4-amino-2-methyl-5-(phosphooxymethyl)pyrimidine + 3-oxopropanoate + 2 Fe(2+) + 2 H(+)</text>
        <dbReference type="Rhea" id="RHEA:65756"/>
        <dbReference type="Rhea" id="RHEA-COMP:16892"/>
        <dbReference type="Rhea" id="RHEA-COMP:16893"/>
        <dbReference type="Rhea" id="RHEA-COMP:16894"/>
        <dbReference type="Rhea" id="RHEA-COMP:16895"/>
        <dbReference type="ChEBI" id="CHEBI:15377"/>
        <dbReference type="ChEBI" id="CHEBI:15378"/>
        <dbReference type="ChEBI" id="CHEBI:29033"/>
        <dbReference type="ChEBI" id="CHEBI:29034"/>
        <dbReference type="ChEBI" id="CHEBI:29969"/>
        <dbReference type="ChEBI" id="CHEBI:29979"/>
        <dbReference type="ChEBI" id="CHEBI:33190"/>
        <dbReference type="ChEBI" id="CHEBI:58354"/>
        <dbReference type="ChEBI" id="CHEBI:143915"/>
        <dbReference type="ChEBI" id="CHEBI:157692"/>
    </reaction>
    <physiologicalReaction direction="left-to-right" evidence="11">
        <dbReference type="Rhea" id="RHEA:65757"/>
    </physiologicalReaction>
</comment>
<evidence type="ECO:0000256" key="3">
    <source>
        <dbReference type="ARBA" id="ARBA00009406"/>
    </source>
</evidence>
<dbReference type="SUPFAM" id="SSF53850">
    <property type="entry name" value="Periplasmic binding protein-like II"/>
    <property type="match status" value="1"/>
</dbReference>
<protein>
    <recommendedName>
        <fullName evidence="10">Thiamine pyrimidine synthase</fullName>
    </recommendedName>
</protein>
<comment type="caution">
    <text evidence="13">The sequence shown here is derived from an EMBL/GenBank/DDBJ whole genome shotgun (WGS) entry which is preliminary data.</text>
</comment>
<keyword evidence="9" id="KW-0408">Iron</keyword>
<comment type="pathway">
    <text evidence="2">Cofactor biosynthesis; thiamine diphosphate biosynthesis.</text>
</comment>
<evidence type="ECO:0000256" key="6">
    <source>
        <dbReference type="ARBA" id="ARBA00022723"/>
    </source>
</evidence>
<evidence type="ECO:0000256" key="9">
    <source>
        <dbReference type="ARBA" id="ARBA00023004"/>
    </source>
</evidence>
<gene>
    <name evidence="13" type="ORF">HNR50_001625</name>
</gene>
<dbReference type="GO" id="GO:0009228">
    <property type="term" value="P:thiamine biosynthetic process"/>
    <property type="evidence" value="ECO:0007669"/>
    <property type="project" value="UniProtKB-KW"/>
</dbReference>